<dbReference type="OrthoDB" id="163400at2"/>
<dbReference type="AlphaFoldDB" id="A0A326U3U1"/>
<sequence>MQENKLTHFPSSITDLFPSRDFIEQGQHYCVSSIPWDDVERQKEYQKLRTDVFVEQLGWDLPVTDEGCECDHYDRDRLSHVACFGVYGRIEMRQTQQLLGGTRLFLPSSWEETMICTDFVQAGMVPTEICVLLQERYNVQMLIELTRLCVRRYKVKKGDERSFAADVVRDLIYAAVYAIAEGTGRPFALAMVDALCWRVIKHSHFHFQLLHSHQLHMRQGYALVLIDLIQTLYMVREARDGESRFNRMIALLKNRDLFLKSILS</sequence>
<accession>A0A326U3U1</accession>
<dbReference type="PROSITE" id="PS00949">
    <property type="entry name" value="AUTOINDUCER_SYNTH_1"/>
    <property type="match status" value="1"/>
</dbReference>
<organism evidence="3 4">
    <name type="scientific">Thermosporothrix hazakensis</name>
    <dbReference type="NCBI Taxonomy" id="644383"/>
    <lineage>
        <taxon>Bacteria</taxon>
        <taxon>Bacillati</taxon>
        <taxon>Chloroflexota</taxon>
        <taxon>Ktedonobacteria</taxon>
        <taxon>Ktedonobacterales</taxon>
        <taxon>Thermosporotrichaceae</taxon>
        <taxon>Thermosporothrix</taxon>
    </lineage>
</organism>
<reference evidence="3 4" key="1">
    <citation type="submission" date="2018-06" db="EMBL/GenBank/DDBJ databases">
        <title>Genomic Encyclopedia of Archaeal and Bacterial Type Strains, Phase II (KMG-II): from individual species to whole genera.</title>
        <authorList>
            <person name="Goeker M."/>
        </authorList>
    </citation>
    <scope>NUCLEOTIDE SEQUENCE [LARGE SCALE GENOMIC DNA]</scope>
    <source>
        <strain evidence="3 4">ATCC BAA-1881</strain>
    </source>
</reference>
<proteinExistence type="predicted"/>
<gene>
    <name evidence="3" type="ORF">EI42_03687</name>
</gene>
<evidence type="ECO:0000256" key="2">
    <source>
        <dbReference type="ARBA" id="ARBA00048576"/>
    </source>
</evidence>
<dbReference type="InterPro" id="IPR018311">
    <property type="entry name" value="Autoind_synth_CS"/>
</dbReference>
<keyword evidence="4" id="KW-1185">Reference proteome</keyword>
<comment type="caution">
    <text evidence="3">The sequence shown here is derived from an EMBL/GenBank/DDBJ whole genome shotgun (WGS) entry which is preliminary data.</text>
</comment>
<evidence type="ECO:0000313" key="4">
    <source>
        <dbReference type="Proteomes" id="UP000248806"/>
    </source>
</evidence>
<dbReference type="Proteomes" id="UP000248806">
    <property type="component" value="Unassembled WGS sequence"/>
</dbReference>
<dbReference type="Pfam" id="PF00765">
    <property type="entry name" value="Autoind_synth"/>
    <property type="match status" value="1"/>
</dbReference>
<dbReference type="EMBL" id="QKUF01000013">
    <property type="protein sequence ID" value="PZW27124.1"/>
    <property type="molecule type" value="Genomic_DNA"/>
</dbReference>
<evidence type="ECO:0000313" key="3">
    <source>
        <dbReference type="EMBL" id="PZW27124.1"/>
    </source>
</evidence>
<dbReference type="RefSeq" id="WP_111324045.1">
    <property type="nucleotide sequence ID" value="NZ_BIFX01000002.1"/>
</dbReference>
<protein>
    <recommendedName>
        <fullName evidence="1">acyl-homoserine-lactone synthase</fullName>
        <ecNumber evidence="1">2.3.1.184</ecNumber>
    </recommendedName>
</protein>
<dbReference type="InterPro" id="IPR016181">
    <property type="entry name" value="Acyl_CoA_acyltransferase"/>
</dbReference>
<name>A0A326U3U1_THEHA</name>
<dbReference type="GO" id="GO:0061579">
    <property type="term" value="F:N-acyl homoserine lactone synthase activity"/>
    <property type="evidence" value="ECO:0007669"/>
    <property type="project" value="UniProtKB-EC"/>
</dbReference>
<dbReference type="Gene3D" id="3.40.630.30">
    <property type="match status" value="1"/>
</dbReference>
<dbReference type="EC" id="2.3.1.184" evidence="1"/>
<comment type="catalytic activity">
    <reaction evidence="2">
        <text>a fatty acyl-[ACP] + S-adenosyl-L-methionine = an N-acyl-L-homoserine lactone + S-methyl-5'-thioadenosine + holo-[ACP] + H(+)</text>
        <dbReference type="Rhea" id="RHEA:10096"/>
        <dbReference type="Rhea" id="RHEA-COMP:9685"/>
        <dbReference type="Rhea" id="RHEA-COMP:14125"/>
        <dbReference type="ChEBI" id="CHEBI:15378"/>
        <dbReference type="ChEBI" id="CHEBI:17509"/>
        <dbReference type="ChEBI" id="CHEBI:55474"/>
        <dbReference type="ChEBI" id="CHEBI:59789"/>
        <dbReference type="ChEBI" id="CHEBI:64479"/>
        <dbReference type="ChEBI" id="CHEBI:138651"/>
        <dbReference type="EC" id="2.3.1.184"/>
    </reaction>
</comment>
<evidence type="ECO:0000256" key="1">
    <source>
        <dbReference type="ARBA" id="ARBA00012340"/>
    </source>
</evidence>
<dbReference type="SUPFAM" id="SSF55729">
    <property type="entry name" value="Acyl-CoA N-acyltransferases (Nat)"/>
    <property type="match status" value="1"/>
</dbReference>
<dbReference type="InterPro" id="IPR001690">
    <property type="entry name" value="Autoind_synthase"/>
</dbReference>